<dbReference type="Proteomes" id="UP000322917">
    <property type="component" value="Unassembled WGS sequence"/>
</dbReference>
<dbReference type="Pfam" id="PF04367">
    <property type="entry name" value="DUF502"/>
    <property type="match status" value="1"/>
</dbReference>
<evidence type="ECO:0000256" key="1">
    <source>
        <dbReference type="SAM" id="Phobius"/>
    </source>
</evidence>
<keyword evidence="1" id="KW-0812">Transmembrane</keyword>
<evidence type="ECO:0000313" key="2">
    <source>
        <dbReference type="EMBL" id="SHI37836.1"/>
    </source>
</evidence>
<keyword evidence="3" id="KW-1185">Reference proteome</keyword>
<organism evidence="2 3">
    <name type="scientific">Propionispora hippei DSM 15287</name>
    <dbReference type="NCBI Taxonomy" id="1123003"/>
    <lineage>
        <taxon>Bacteria</taxon>
        <taxon>Bacillati</taxon>
        <taxon>Bacillota</taxon>
        <taxon>Negativicutes</taxon>
        <taxon>Selenomonadales</taxon>
        <taxon>Sporomusaceae</taxon>
        <taxon>Propionispora</taxon>
    </lineage>
</organism>
<dbReference type="OrthoDB" id="9780267at2"/>
<feature type="transmembrane region" description="Helical" evidence="1">
    <location>
        <begin position="7"/>
        <end position="30"/>
    </location>
</feature>
<accession>A0A1M6AMY3</accession>
<dbReference type="PANTHER" id="PTHR31876:SF26">
    <property type="entry name" value="PROTEIN LIKE COV 2"/>
    <property type="match status" value="1"/>
</dbReference>
<reference evidence="2 3" key="1">
    <citation type="submission" date="2016-11" db="EMBL/GenBank/DDBJ databases">
        <authorList>
            <person name="Varghese N."/>
            <person name="Submissions S."/>
        </authorList>
    </citation>
    <scope>NUCLEOTIDE SEQUENCE [LARGE SCALE GENOMIC DNA]</scope>
    <source>
        <strain evidence="2 3">DSM 15287</strain>
    </source>
</reference>
<feature type="transmembrane region" description="Helical" evidence="1">
    <location>
        <begin position="42"/>
        <end position="68"/>
    </location>
</feature>
<gene>
    <name evidence="2" type="ORF">SAMN02745170_00219</name>
</gene>
<dbReference type="RefSeq" id="WP_149733147.1">
    <property type="nucleotide sequence ID" value="NZ_FQZD01000004.1"/>
</dbReference>
<protein>
    <submittedName>
        <fullName evidence="2">Uncharacterized membrane protein</fullName>
    </submittedName>
</protein>
<dbReference type="InterPro" id="IPR007462">
    <property type="entry name" value="COV1-like"/>
</dbReference>
<keyword evidence="1" id="KW-1133">Transmembrane helix</keyword>
<sequence>MNRISKYFINGLIVIVPIAITAFVVVQIFSMAEDLLGRHLPVHFPGIGIVTVVILLVVTGWLSSYWILKRLLEFGERLLDSIPIVKFIYKSIKQLSTAVFESQHLFKQAVLVPYPHPGAKSIGFIMSELSEPMAEALDGEHVCVYVPMSFNLTNGFNILVPKKDIIVLDITSESALQYIFTAGTIMPVRHDVQK</sequence>
<name>A0A1M6AMY3_9FIRM</name>
<keyword evidence="1" id="KW-0472">Membrane</keyword>
<evidence type="ECO:0000313" key="3">
    <source>
        <dbReference type="Proteomes" id="UP000322917"/>
    </source>
</evidence>
<dbReference type="EMBL" id="FQZD01000004">
    <property type="protein sequence ID" value="SHI37836.1"/>
    <property type="molecule type" value="Genomic_DNA"/>
</dbReference>
<dbReference type="AlphaFoldDB" id="A0A1M6AMY3"/>
<proteinExistence type="predicted"/>
<dbReference type="PANTHER" id="PTHR31876">
    <property type="entry name" value="COV-LIKE PROTEIN 1"/>
    <property type="match status" value="1"/>
</dbReference>